<dbReference type="Proteomes" id="UP000708208">
    <property type="component" value="Unassembled WGS sequence"/>
</dbReference>
<organism evidence="1 2">
    <name type="scientific">Allacma fusca</name>
    <dbReference type="NCBI Taxonomy" id="39272"/>
    <lineage>
        <taxon>Eukaryota</taxon>
        <taxon>Metazoa</taxon>
        <taxon>Ecdysozoa</taxon>
        <taxon>Arthropoda</taxon>
        <taxon>Hexapoda</taxon>
        <taxon>Collembola</taxon>
        <taxon>Symphypleona</taxon>
        <taxon>Sminthuridae</taxon>
        <taxon>Allacma</taxon>
    </lineage>
</organism>
<reference evidence="1" key="1">
    <citation type="submission" date="2021-06" db="EMBL/GenBank/DDBJ databases">
        <authorList>
            <person name="Hodson N. C."/>
            <person name="Mongue J. A."/>
            <person name="Jaron S. K."/>
        </authorList>
    </citation>
    <scope>NUCLEOTIDE SEQUENCE</scope>
</reference>
<dbReference type="InterPro" id="IPR005312">
    <property type="entry name" value="DUF1759"/>
</dbReference>
<sequence>AIFKSAIEDDKSLTDSERLQYLIRCLNGPPRDTVKNFPITNASFVPALKLLKDNYSNPRLLVHDNIEKFLGLPHLTVESAPALQKMIDQTYQGISVLRNEGQPADQWGTLVTHILIQKLDPKSRELYESQQAATEVPVYDDLIKFLKKRVGSLRVLSSTTPTSTKQTTNTKSKSVASNVSTTRTCLVCGENDHVALHQCSKFVSMSVADRKALVQEKQLCFNCLRSGHGASSFHHQLTALVLPTVTGLLPSATCTPTMWNHLTYLLLADPQWFKSGKIDLLIGSDLYYSILRTGHMPSVSGSPVALLTSFGWILGGPVEEEKATEVVTSHVVQVGVEDILYDFGKLEEVPTTTATSKKAERCEEHLLKTVKGEPDGQFNVRLPFESNTMLSTTYELAPRRLKSMETRFASQPKMKLQYQRFMDDDESLGHMEQVQHQHCDGQTKTTFNVPHHAVVRPDSLVVLDISARGKCGSSLNAILLVGPKIQQDFIPTLIRFRHHLIGLKSDMEMIYRQVLVSPDDQDLQRILGREPPGQPVKIFRLNTVTYGTASVPYQAFHCLKKLAPEDWGEVSETLDIGQDVILKTLGLPWNLSQDHSSFKVTVLTDNKKLMKRSLLSQMARLDPLGWLAPVRIKLKLMFQDLWESGQGWDDVVPPDINALWDQIKSKLPIIEEIQIPHGLTQSGVTQCEVQGFSDADEVACGAVIYLRAISSYGNVQVRLRCSQPKIVPVQKASLSRLELYGLLLTTLMEVLMRTLLHMDPGIYCWTNSAIVLHWLPGDSHRWQTLVENRMSRVQSSFPIAHWHYVRGKDNPADCISRGILPAELLNHPLRWTGPSWLSQAPKEYPTHKEVPAHPGLFTQSIGTKPAQQGNLWTFIPYDPPHSPHFEGIWNTVLKSAKYPLHRFTEGTTLTRRHYHVLLARIEGVLNSRPWCPPSSGSSDVQALTPGYLFIRRLIISVPEPALQHLPDSRLPHWQRVSICHNIFGPAGEDQAHPNSWISLETIS</sequence>
<keyword evidence="2" id="KW-1185">Reference proteome</keyword>
<comment type="caution">
    <text evidence="1">The sequence shown here is derived from an EMBL/GenBank/DDBJ whole genome shotgun (WGS) entry which is preliminary data.</text>
</comment>
<proteinExistence type="predicted"/>
<dbReference type="Pfam" id="PF05380">
    <property type="entry name" value="Peptidase_A17"/>
    <property type="match status" value="1"/>
</dbReference>
<evidence type="ECO:0000313" key="2">
    <source>
        <dbReference type="Proteomes" id="UP000708208"/>
    </source>
</evidence>
<dbReference type="PANTHER" id="PTHR47331">
    <property type="entry name" value="PHD-TYPE DOMAIN-CONTAINING PROTEIN"/>
    <property type="match status" value="1"/>
</dbReference>
<protein>
    <recommendedName>
        <fullName evidence="3">Peptidase aspartic putative domain-containing protein</fullName>
    </recommendedName>
</protein>
<dbReference type="OrthoDB" id="8052806at2759"/>
<feature type="non-terminal residue" evidence="1">
    <location>
        <position position="1"/>
    </location>
</feature>
<name>A0A8J2NWY4_9HEXA</name>
<dbReference type="AlphaFoldDB" id="A0A8J2NWY4"/>
<dbReference type="InterPro" id="IPR008042">
    <property type="entry name" value="Retrotrans_Pao"/>
</dbReference>
<evidence type="ECO:0008006" key="3">
    <source>
        <dbReference type="Google" id="ProtNLM"/>
    </source>
</evidence>
<dbReference type="EMBL" id="CAJVCH010096639">
    <property type="protein sequence ID" value="CAG7723214.1"/>
    <property type="molecule type" value="Genomic_DNA"/>
</dbReference>
<dbReference type="Pfam" id="PF03564">
    <property type="entry name" value="DUF1759"/>
    <property type="match status" value="1"/>
</dbReference>
<evidence type="ECO:0000313" key="1">
    <source>
        <dbReference type="EMBL" id="CAG7723214.1"/>
    </source>
</evidence>
<accession>A0A8J2NWY4</accession>
<gene>
    <name evidence="1" type="ORF">AFUS01_LOCUS12312</name>
</gene>